<organism evidence="4">
    <name type="scientific">candidate division TA06 bacterium ADurb.Bin131</name>
    <dbReference type="NCBI Taxonomy" id="1852827"/>
    <lineage>
        <taxon>Bacteria</taxon>
        <taxon>Bacteria division TA06</taxon>
    </lineage>
</organism>
<evidence type="ECO:0000256" key="1">
    <source>
        <dbReference type="ARBA" id="ARBA00007118"/>
    </source>
</evidence>
<evidence type="ECO:0000313" key="4">
    <source>
        <dbReference type="EMBL" id="OQB72827.1"/>
    </source>
</evidence>
<dbReference type="InterPro" id="IPR029479">
    <property type="entry name" value="Nitroreductase"/>
</dbReference>
<proteinExistence type="inferred from homology"/>
<evidence type="ECO:0000259" key="3">
    <source>
        <dbReference type="Pfam" id="PF00881"/>
    </source>
</evidence>
<dbReference type="EMBL" id="MWDQ01000111">
    <property type="protein sequence ID" value="OQB72827.1"/>
    <property type="molecule type" value="Genomic_DNA"/>
</dbReference>
<dbReference type="EC" id="1.-.-.-" evidence="4"/>
<gene>
    <name evidence="4" type="ORF">BWX89_01195</name>
</gene>
<dbReference type="Proteomes" id="UP000485562">
    <property type="component" value="Unassembled WGS sequence"/>
</dbReference>
<feature type="domain" description="Nitroreductase" evidence="3">
    <location>
        <begin position="70"/>
        <end position="157"/>
    </location>
</feature>
<comment type="similarity">
    <text evidence="1">Belongs to the nitroreductase family.</text>
</comment>
<feature type="domain" description="Nitroreductase" evidence="3">
    <location>
        <begin position="10"/>
        <end position="66"/>
    </location>
</feature>
<dbReference type="Gene3D" id="3.40.109.10">
    <property type="entry name" value="NADH Oxidase"/>
    <property type="match status" value="1"/>
</dbReference>
<dbReference type="GO" id="GO:0016491">
    <property type="term" value="F:oxidoreductase activity"/>
    <property type="evidence" value="ECO:0007669"/>
    <property type="project" value="UniProtKB-KW"/>
</dbReference>
<protein>
    <submittedName>
        <fullName evidence="4">NAD(P)H nitroreductase</fullName>
        <ecNumber evidence="4">1.-.-.-</ecNumber>
    </submittedName>
</protein>
<name>A0A1V6C7F1_UNCT6</name>
<reference evidence="4" key="1">
    <citation type="submission" date="2017-02" db="EMBL/GenBank/DDBJ databases">
        <title>Delving into the versatile metabolic prowess of the omnipresent phylum Bacteroidetes.</title>
        <authorList>
            <person name="Nobu M.K."/>
            <person name="Mei R."/>
            <person name="Narihiro T."/>
            <person name="Kuroda K."/>
            <person name="Liu W.-T."/>
        </authorList>
    </citation>
    <scope>NUCLEOTIDE SEQUENCE</scope>
    <source>
        <strain evidence="4">ADurb.Bin131</strain>
    </source>
</reference>
<dbReference type="SUPFAM" id="SSF55469">
    <property type="entry name" value="FMN-dependent nitroreductase-like"/>
    <property type="match status" value="1"/>
</dbReference>
<dbReference type="AlphaFoldDB" id="A0A1V6C7F1"/>
<keyword evidence="2 4" id="KW-0560">Oxidoreductase</keyword>
<comment type="caution">
    <text evidence="4">The sequence shown here is derived from an EMBL/GenBank/DDBJ whole genome shotgun (WGS) entry which is preliminary data.</text>
</comment>
<dbReference type="PANTHER" id="PTHR43673:SF10">
    <property type="entry name" value="NADH DEHYDROGENASE_NAD(P)H NITROREDUCTASE XCC3605-RELATED"/>
    <property type="match status" value="1"/>
</dbReference>
<dbReference type="PANTHER" id="PTHR43673">
    <property type="entry name" value="NAD(P)H NITROREDUCTASE YDGI-RELATED"/>
    <property type="match status" value="1"/>
</dbReference>
<evidence type="ECO:0000256" key="2">
    <source>
        <dbReference type="ARBA" id="ARBA00023002"/>
    </source>
</evidence>
<accession>A0A1V6C7F1</accession>
<sequence length="180" mass="20284">MNFLELAKIRQSVRQYSSKPVGKDILDRCFEAARLAPSACNSQPWSFIAITDPVLIKRLSEQAFSGVYSLNSFAKGAPVIIVVITERSRYSACLGGYFRGTHYNLIDIGIAVEHFILQATSEGLGTCWIGWFNEKAVHKILDIPLKRKIDVLVTVGYPASSDIREKKRKQLDEIRKYNCL</sequence>
<dbReference type="Pfam" id="PF00881">
    <property type="entry name" value="Nitroreductase"/>
    <property type="match status" value="2"/>
</dbReference>
<dbReference type="InterPro" id="IPR000415">
    <property type="entry name" value="Nitroreductase-like"/>
</dbReference>